<dbReference type="GO" id="GO:0005886">
    <property type="term" value="C:plasma membrane"/>
    <property type="evidence" value="ECO:0007669"/>
    <property type="project" value="UniProtKB-SubCell"/>
</dbReference>
<feature type="transmembrane region" description="Helical" evidence="7">
    <location>
        <begin position="151"/>
        <end position="173"/>
    </location>
</feature>
<feature type="transmembrane region" description="Helical" evidence="7">
    <location>
        <begin position="55"/>
        <end position="75"/>
    </location>
</feature>
<dbReference type="Proteomes" id="UP000621454">
    <property type="component" value="Unassembled WGS sequence"/>
</dbReference>
<evidence type="ECO:0000259" key="8">
    <source>
        <dbReference type="PROSITE" id="PS50850"/>
    </source>
</evidence>
<keyword evidence="4 7" id="KW-0812">Transmembrane</keyword>
<feature type="transmembrane region" description="Helical" evidence="7">
    <location>
        <begin position="351"/>
        <end position="375"/>
    </location>
</feature>
<evidence type="ECO:0000313" key="10">
    <source>
        <dbReference type="Proteomes" id="UP000621454"/>
    </source>
</evidence>
<feature type="transmembrane region" description="Helical" evidence="7">
    <location>
        <begin position="387"/>
        <end position="406"/>
    </location>
</feature>
<dbReference type="Gene3D" id="1.20.1250.20">
    <property type="entry name" value="MFS general substrate transporter like domains"/>
    <property type="match status" value="1"/>
</dbReference>
<evidence type="ECO:0000256" key="4">
    <source>
        <dbReference type="ARBA" id="ARBA00022692"/>
    </source>
</evidence>
<dbReference type="GO" id="GO:0022857">
    <property type="term" value="F:transmembrane transporter activity"/>
    <property type="evidence" value="ECO:0007669"/>
    <property type="project" value="InterPro"/>
</dbReference>
<dbReference type="InterPro" id="IPR036259">
    <property type="entry name" value="MFS_trans_sf"/>
</dbReference>
<dbReference type="SUPFAM" id="SSF103473">
    <property type="entry name" value="MFS general substrate transporter"/>
    <property type="match status" value="1"/>
</dbReference>
<comment type="subcellular location">
    <subcellularLocation>
        <location evidence="1">Cell membrane</location>
        <topology evidence="1">Multi-pass membrane protein</topology>
    </subcellularLocation>
</comment>
<feature type="transmembrane region" description="Helical" evidence="7">
    <location>
        <begin position="290"/>
        <end position="312"/>
    </location>
</feature>
<feature type="transmembrane region" description="Helical" evidence="7">
    <location>
        <begin position="318"/>
        <end position="339"/>
    </location>
</feature>
<keyword evidence="2" id="KW-0813">Transport</keyword>
<name>A0A916TIL6_9ACTN</name>
<accession>A0A916TIL6</accession>
<keyword evidence="3" id="KW-1003">Cell membrane</keyword>
<keyword evidence="10" id="KW-1185">Reference proteome</keyword>
<feature type="transmembrane region" description="Helical" evidence="7">
    <location>
        <begin position="260"/>
        <end position="278"/>
    </location>
</feature>
<proteinExistence type="predicted"/>
<feature type="domain" description="Major facilitator superfamily (MFS) profile" evidence="8">
    <location>
        <begin position="17"/>
        <end position="409"/>
    </location>
</feature>
<protein>
    <submittedName>
        <fullName evidence="9">Major facilitator family transporter</fullName>
    </submittedName>
</protein>
<reference evidence="9" key="2">
    <citation type="submission" date="2020-09" db="EMBL/GenBank/DDBJ databases">
        <authorList>
            <person name="Sun Q."/>
            <person name="Zhou Y."/>
        </authorList>
    </citation>
    <scope>NUCLEOTIDE SEQUENCE</scope>
    <source>
        <strain evidence="9">CGMCC 1.12827</strain>
    </source>
</reference>
<feature type="transmembrane region" description="Helical" evidence="7">
    <location>
        <begin position="87"/>
        <end position="107"/>
    </location>
</feature>
<keyword evidence="5 7" id="KW-1133">Transmembrane helix</keyword>
<keyword evidence="6 7" id="KW-0472">Membrane</keyword>
<evidence type="ECO:0000256" key="6">
    <source>
        <dbReference type="ARBA" id="ARBA00023136"/>
    </source>
</evidence>
<dbReference type="AlphaFoldDB" id="A0A916TIL6"/>
<dbReference type="InterPro" id="IPR011701">
    <property type="entry name" value="MFS"/>
</dbReference>
<dbReference type="PANTHER" id="PTHR23517">
    <property type="entry name" value="RESISTANCE PROTEIN MDTM, PUTATIVE-RELATED-RELATED"/>
    <property type="match status" value="1"/>
</dbReference>
<reference evidence="9" key="1">
    <citation type="journal article" date="2014" name="Int. J. Syst. Evol. Microbiol.">
        <title>Complete genome sequence of Corynebacterium casei LMG S-19264T (=DSM 44701T), isolated from a smear-ripened cheese.</title>
        <authorList>
            <consortium name="US DOE Joint Genome Institute (JGI-PGF)"/>
            <person name="Walter F."/>
            <person name="Albersmeier A."/>
            <person name="Kalinowski J."/>
            <person name="Ruckert C."/>
        </authorList>
    </citation>
    <scope>NUCLEOTIDE SEQUENCE</scope>
    <source>
        <strain evidence="9">CGMCC 1.12827</strain>
    </source>
</reference>
<comment type="caution">
    <text evidence="9">The sequence shown here is derived from an EMBL/GenBank/DDBJ whole genome shotgun (WGS) entry which is preliminary data.</text>
</comment>
<evidence type="ECO:0000256" key="2">
    <source>
        <dbReference type="ARBA" id="ARBA00022448"/>
    </source>
</evidence>
<dbReference type="EMBL" id="BMGC01000045">
    <property type="protein sequence ID" value="GGB45799.1"/>
    <property type="molecule type" value="Genomic_DNA"/>
</dbReference>
<evidence type="ECO:0000256" key="3">
    <source>
        <dbReference type="ARBA" id="ARBA00022475"/>
    </source>
</evidence>
<feature type="transmembrane region" description="Helical" evidence="7">
    <location>
        <begin position="226"/>
        <end position="248"/>
    </location>
</feature>
<feature type="transmembrane region" description="Helical" evidence="7">
    <location>
        <begin position="179"/>
        <end position="197"/>
    </location>
</feature>
<dbReference type="RefSeq" id="WP_373284248.1">
    <property type="nucleotide sequence ID" value="NZ_BMGC01000045.1"/>
</dbReference>
<dbReference type="Pfam" id="PF07690">
    <property type="entry name" value="MFS_1"/>
    <property type="match status" value="1"/>
</dbReference>
<organism evidence="9 10">
    <name type="scientific">Gordonia jinhuaensis</name>
    <dbReference type="NCBI Taxonomy" id="1517702"/>
    <lineage>
        <taxon>Bacteria</taxon>
        <taxon>Bacillati</taxon>
        <taxon>Actinomycetota</taxon>
        <taxon>Actinomycetes</taxon>
        <taxon>Mycobacteriales</taxon>
        <taxon>Gordoniaceae</taxon>
        <taxon>Gordonia</taxon>
    </lineage>
</organism>
<evidence type="ECO:0000256" key="1">
    <source>
        <dbReference type="ARBA" id="ARBA00004651"/>
    </source>
</evidence>
<sequence>MTSTATEPTVTRTHRRVWIPAAFAMFAIAWGGNEFTPLLVMYKNSHGYSGPVVDILLFAYVLGIVPALLLGGPLSDRWGRATVMRPAPVLAAIGSIILACGADSVPLLFMGRVFSGIALGLAMAVGSSWVKELSSPPFETTSSATVGAGRAAMSLTAGFGIGAGVAGVLAQWAPLPDSLSYYINAALCLAAAIWLRGAPETVYLSRANRGRLIDDLKVPSAAHRRFLFVVLPLAPWVFGAAASAYAVMPTLMSPHIGHAKIAYSALVTVVTLGAGFAIQRLGSRIDRPGGARGAVVGLSMMTVGMAMAFVASTVLNPWLTVVTGAVLGMGYGICLFAGLAEVQRIAGDRDLAGLTAVFYSLTYLGFAVPAVMAYLHQYIPDVSYPVMFAFGACASAACLVVIATNFSRHLD</sequence>
<gene>
    <name evidence="9" type="ORF">GCM10011489_36480</name>
</gene>
<dbReference type="InterPro" id="IPR050171">
    <property type="entry name" value="MFS_Transporters"/>
</dbReference>
<dbReference type="InterPro" id="IPR020846">
    <property type="entry name" value="MFS_dom"/>
</dbReference>
<dbReference type="PROSITE" id="PS50850">
    <property type="entry name" value="MFS"/>
    <property type="match status" value="1"/>
</dbReference>
<evidence type="ECO:0000313" key="9">
    <source>
        <dbReference type="EMBL" id="GGB45799.1"/>
    </source>
</evidence>
<feature type="transmembrane region" description="Helical" evidence="7">
    <location>
        <begin position="17"/>
        <end position="35"/>
    </location>
</feature>
<evidence type="ECO:0000256" key="7">
    <source>
        <dbReference type="SAM" id="Phobius"/>
    </source>
</evidence>
<feature type="transmembrane region" description="Helical" evidence="7">
    <location>
        <begin position="113"/>
        <end position="130"/>
    </location>
</feature>
<evidence type="ECO:0000256" key="5">
    <source>
        <dbReference type="ARBA" id="ARBA00022989"/>
    </source>
</evidence>